<keyword evidence="3" id="KW-0762">Sugar transport</keyword>
<dbReference type="PANTHER" id="PTHR48021:SF37">
    <property type="entry name" value="SUGAR TRANSPORTER ERD6-LIKE 16"/>
    <property type="match status" value="1"/>
</dbReference>
<feature type="transmembrane region" description="Helical" evidence="8">
    <location>
        <begin position="45"/>
        <end position="69"/>
    </location>
</feature>
<comment type="caution">
    <text evidence="10">The sequence shown here is derived from an EMBL/GenBank/DDBJ whole genome shotgun (WGS) entry which is preliminary data.</text>
</comment>
<dbReference type="Pfam" id="PF00083">
    <property type="entry name" value="Sugar_tr"/>
    <property type="match status" value="1"/>
</dbReference>
<keyword evidence="4 8" id="KW-0812">Transmembrane</keyword>
<dbReference type="AlphaFoldDB" id="A0A200QLP5"/>
<comment type="subcellular location">
    <subcellularLocation>
        <location evidence="1">Membrane</location>
        <topology evidence="1">Multi-pass membrane protein</topology>
    </subcellularLocation>
</comment>
<dbReference type="OrthoDB" id="6133115at2759"/>
<dbReference type="PRINTS" id="PR00171">
    <property type="entry name" value="SUGRTRNSPORT"/>
</dbReference>
<dbReference type="InterPro" id="IPR044775">
    <property type="entry name" value="MFS_ERD6/Tret1-like"/>
</dbReference>
<evidence type="ECO:0000256" key="7">
    <source>
        <dbReference type="RuleBase" id="RU003346"/>
    </source>
</evidence>
<dbReference type="CDD" id="cd17358">
    <property type="entry name" value="MFS_GLUT6_8_Class3_like"/>
    <property type="match status" value="1"/>
</dbReference>
<accession>A0A200QLP5</accession>
<dbReference type="STRING" id="56857.A0A200QLP5"/>
<dbReference type="FunCoup" id="A0A200QLP5">
    <property type="interactions" value="637"/>
</dbReference>
<gene>
    <name evidence="10" type="ORF">BVC80_9003g33</name>
</gene>
<keyword evidence="7" id="KW-0813">Transport</keyword>
<dbReference type="Proteomes" id="UP000195402">
    <property type="component" value="Unassembled WGS sequence"/>
</dbReference>
<dbReference type="InterPro" id="IPR020846">
    <property type="entry name" value="MFS_dom"/>
</dbReference>
<proteinExistence type="inferred from homology"/>
<dbReference type="InterPro" id="IPR005829">
    <property type="entry name" value="Sugar_transporter_CS"/>
</dbReference>
<evidence type="ECO:0000256" key="6">
    <source>
        <dbReference type="ARBA" id="ARBA00023136"/>
    </source>
</evidence>
<dbReference type="EMBL" id="MVGT01001696">
    <property type="protein sequence ID" value="OVA11413.1"/>
    <property type="molecule type" value="Genomic_DNA"/>
</dbReference>
<organism evidence="10 11">
    <name type="scientific">Macleaya cordata</name>
    <name type="common">Five-seeded plume-poppy</name>
    <name type="synonym">Bocconia cordata</name>
    <dbReference type="NCBI Taxonomy" id="56857"/>
    <lineage>
        <taxon>Eukaryota</taxon>
        <taxon>Viridiplantae</taxon>
        <taxon>Streptophyta</taxon>
        <taxon>Embryophyta</taxon>
        <taxon>Tracheophyta</taxon>
        <taxon>Spermatophyta</taxon>
        <taxon>Magnoliopsida</taxon>
        <taxon>Ranunculales</taxon>
        <taxon>Papaveraceae</taxon>
        <taxon>Papaveroideae</taxon>
        <taxon>Macleaya</taxon>
    </lineage>
</organism>
<protein>
    <submittedName>
        <fullName evidence="10">Sugar/inositol transporter</fullName>
    </submittedName>
</protein>
<evidence type="ECO:0000256" key="8">
    <source>
        <dbReference type="SAM" id="Phobius"/>
    </source>
</evidence>
<dbReference type="FunFam" id="1.20.1250.20:FF:000043">
    <property type="entry name" value="sugar transporter ERD6-like 6"/>
    <property type="match status" value="1"/>
</dbReference>
<reference evidence="10 11" key="1">
    <citation type="journal article" date="2017" name="Mol. Plant">
        <title>The Genome of Medicinal Plant Macleaya cordata Provides New Insights into Benzylisoquinoline Alkaloids Metabolism.</title>
        <authorList>
            <person name="Liu X."/>
            <person name="Liu Y."/>
            <person name="Huang P."/>
            <person name="Ma Y."/>
            <person name="Qing Z."/>
            <person name="Tang Q."/>
            <person name="Cao H."/>
            <person name="Cheng P."/>
            <person name="Zheng Y."/>
            <person name="Yuan Z."/>
            <person name="Zhou Y."/>
            <person name="Liu J."/>
            <person name="Tang Z."/>
            <person name="Zhuo Y."/>
            <person name="Zhang Y."/>
            <person name="Yu L."/>
            <person name="Huang J."/>
            <person name="Yang P."/>
            <person name="Peng Q."/>
            <person name="Zhang J."/>
            <person name="Jiang W."/>
            <person name="Zhang Z."/>
            <person name="Lin K."/>
            <person name="Ro D.K."/>
            <person name="Chen X."/>
            <person name="Xiong X."/>
            <person name="Shang Y."/>
            <person name="Huang S."/>
            <person name="Zeng J."/>
        </authorList>
    </citation>
    <scope>NUCLEOTIDE SEQUENCE [LARGE SCALE GENOMIC DNA]</scope>
    <source>
        <strain evidence="11">cv. BLH2017</strain>
        <tissue evidence="10">Root</tissue>
    </source>
</reference>
<evidence type="ECO:0000256" key="1">
    <source>
        <dbReference type="ARBA" id="ARBA00004141"/>
    </source>
</evidence>
<keyword evidence="11" id="KW-1185">Reference proteome</keyword>
<dbReference type="InterPro" id="IPR050549">
    <property type="entry name" value="MFS_Trehalose_Transporter"/>
</dbReference>
<dbReference type="GO" id="GO:0016020">
    <property type="term" value="C:membrane"/>
    <property type="evidence" value="ECO:0007669"/>
    <property type="project" value="UniProtKB-SubCell"/>
</dbReference>
<evidence type="ECO:0000256" key="3">
    <source>
        <dbReference type="ARBA" id="ARBA00022597"/>
    </source>
</evidence>
<feature type="transmembrane region" description="Helical" evidence="8">
    <location>
        <begin position="382"/>
        <end position="406"/>
    </location>
</feature>
<dbReference type="OMA" id="AFTQNWW"/>
<keyword evidence="5 8" id="KW-1133">Transmembrane helix</keyword>
<dbReference type="PROSITE" id="PS00216">
    <property type="entry name" value="SUGAR_TRANSPORT_1"/>
    <property type="match status" value="1"/>
</dbReference>
<dbReference type="InParanoid" id="A0A200QLP5"/>
<feature type="transmembrane region" description="Helical" evidence="8">
    <location>
        <begin position="349"/>
        <end position="370"/>
    </location>
</feature>
<evidence type="ECO:0000256" key="5">
    <source>
        <dbReference type="ARBA" id="ARBA00022989"/>
    </source>
</evidence>
<evidence type="ECO:0000313" key="10">
    <source>
        <dbReference type="EMBL" id="OVA11413.1"/>
    </source>
</evidence>
<dbReference type="NCBIfam" id="TIGR00879">
    <property type="entry name" value="SP"/>
    <property type="match status" value="1"/>
</dbReference>
<feature type="transmembrane region" description="Helical" evidence="8">
    <location>
        <begin position="418"/>
        <end position="438"/>
    </location>
</feature>
<feature type="transmembrane region" description="Helical" evidence="8">
    <location>
        <begin position="178"/>
        <end position="196"/>
    </location>
</feature>
<dbReference type="SUPFAM" id="SSF103473">
    <property type="entry name" value="MFS general substrate transporter"/>
    <property type="match status" value="1"/>
</dbReference>
<dbReference type="PANTHER" id="PTHR48021">
    <property type="match status" value="1"/>
</dbReference>
<evidence type="ECO:0000259" key="9">
    <source>
        <dbReference type="PROSITE" id="PS50850"/>
    </source>
</evidence>
<name>A0A200QLP5_MACCD</name>
<feature type="transmembrane region" description="Helical" evidence="8">
    <location>
        <begin position="116"/>
        <end position="135"/>
    </location>
</feature>
<keyword evidence="6 8" id="KW-0472">Membrane</keyword>
<dbReference type="InterPro" id="IPR003663">
    <property type="entry name" value="Sugar/inositol_transpt"/>
</dbReference>
<feature type="transmembrane region" description="Helical" evidence="8">
    <location>
        <begin position="450"/>
        <end position="468"/>
    </location>
</feature>
<feature type="transmembrane region" description="Helical" evidence="8">
    <location>
        <begin position="202"/>
        <end position="220"/>
    </location>
</feature>
<feature type="transmembrane region" description="Helical" evidence="8">
    <location>
        <begin position="89"/>
        <end position="109"/>
    </location>
</feature>
<sequence>MAKDGDIENGENRGIDEMKEPLIKHEKIVTYEDDKSDESSNGGSIGMVLLSTFVAVCGSFEFGSCVGYSAPSQSGIREDLGFSLSEYSMFGSILTIGAMIGAITSGRIADYIGRKGAMRMSAAFCITGWLAVYFSKGVFSLDVGRFFTGYGIGVFSYVVPVFIAEIAPKNLRGGLTTANQLLIVIGASVAFLMGTVVTWRTLALTGLLPCIVLLVGLFFIPESPRWLAKVGRHKEFEVALQRLRGKDADVSHEAAEIQDYIEEIRHLPKARMLDLFQSKYIRSVIIGVGLMVAQQFGGINGIGFYASETFVLAGKGNDLYCIVTKETDLQVPVTILGAILMDKSGRRPLIMVSAAGTFLGCLLAGISFYLKAHEMLLDWIPILALAGVLIYIASFSIGTGPVPWVIMSEIFPINVKGVAGSLVTLVNWFGAWAVSYTFNFLMSWSSSGTFFLYSGVCAITILFVAKIVPETKGRTLEEIQASINA</sequence>
<dbReference type="InterPro" id="IPR005828">
    <property type="entry name" value="MFS_sugar_transport-like"/>
</dbReference>
<feature type="transmembrane region" description="Helical" evidence="8">
    <location>
        <begin position="147"/>
        <end position="166"/>
    </location>
</feature>
<comment type="similarity">
    <text evidence="2 7">Belongs to the major facilitator superfamily. Sugar transporter (TC 2.A.1.1) family.</text>
</comment>
<dbReference type="GO" id="GO:0051119">
    <property type="term" value="F:sugar transmembrane transporter activity"/>
    <property type="evidence" value="ECO:0007669"/>
    <property type="project" value="InterPro"/>
</dbReference>
<evidence type="ECO:0000256" key="4">
    <source>
        <dbReference type="ARBA" id="ARBA00022692"/>
    </source>
</evidence>
<evidence type="ECO:0000313" key="11">
    <source>
        <dbReference type="Proteomes" id="UP000195402"/>
    </source>
</evidence>
<dbReference type="PROSITE" id="PS50850">
    <property type="entry name" value="MFS"/>
    <property type="match status" value="1"/>
</dbReference>
<dbReference type="Gene3D" id="1.20.1250.20">
    <property type="entry name" value="MFS general substrate transporter like domains"/>
    <property type="match status" value="1"/>
</dbReference>
<dbReference type="InterPro" id="IPR036259">
    <property type="entry name" value="MFS_trans_sf"/>
</dbReference>
<feature type="domain" description="Major facilitator superfamily (MFS) profile" evidence="9">
    <location>
        <begin position="51"/>
        <end position="472"/>
    </location>
</feature>
<evidence type="ECO:0000256" key="2">
    <source>
        <dbReference type="ARBA" id="ARBA00010992"/>
    </source>
</evidence>